<dbReference type="Proteomes" id="UP000769157">
    <property type="component" value="Unassembled WGS sequence"/>
</dbReference>
<evidence type="ECO:0000256" key="2">
    <source>
        <dbReference type="SAM" id="MobiDB-lite"/>
    </source>
</evidence>
<name>A0A9P8PEI9_9ASCO</name>
<sequence length="276" mass="30606">MTLLKSLKINDPEKLKDPDFVSSLNQNEVISKLLMTVFSLQGQIKELNEKVEKYENLDKLLNGEDLSEPVPPTPEESLVVEKVSRTPSDDTVPVGFTPLYSTPALSESDIIEKPSKKNPVVKPWPEVSLNQLAQRFKIPREQLLQTNKGLATDKKGHLRPLKPNPDSKSETPTDSKETTPVPSSGKITKPPKRKYEEVTESPSSAGSNSSSSSATSSEIVPAVTKKPLKYTITKFGLYKCDVCTGDEIYSTYPALYQHKRSTHPEEFANYAPEKSS</sequence>
<reference evidence="3" key="1">
    <citation type="journal article" date="2021" name="Open Biol.">
        <title>Shared evolutionary footprints suggest mitochondrial oxidative damage underlies multiple complex I losses in fungi.</title>
        <authorList>
            <person name="Schikora-Tamarit M.A."/>
            <person name="Marcet-Houben M."/>
            <person name="Nosek J."/>
            <person name="Gabaldon T."/>
        </authorList>
    </citation>
    <scope>NUCLEOTIDE SEQUENCE</scope>
    <source>
        <strain evidence="3">CBS6075</strain>
    </source>
</reference>
<proteinExistence type="predicted"/>
<dbReference type="OrthoDB" id="3997937at2759"/>
<dbReference type="AlphaFoldDB" id="A0A9P8PEI9"/>
<evidence type="ECO:0000313" key="4">
    <source>
        <dbReference type="Proteomes" id="UP000769157"/>
    </source>
</evidence>
<feature type="compositionally biased region" description="Basic and acidic residues" evidence="2">
    <location>
        <begin position="165"/>
        <end position="177"/>
    </location>
</feature>
<dbReference type="EMBL" id="JAEUBE010000087">
    <property type="protein sequence ID" value="KAH3670402.1"/>
    <property type="molecule type" value="Genomic_DNA"/>
</dbReference>
<dbReference type="GeneID" id="70232885"/>
<feature type="region of interest" description="Disordered" evidence="2">
    <location>
        <begin position="147"/>
        <end position="220"/>
    </location>
</feature>
<keyword evidence="1" id="KW-0175">Coiled coil</keyword>
<organism evidence="3 4">
    <name type="scientific">Ogataea philodendri</name>
    <dbReference type="NCBI Taxonomy" id="1378263"/>
    <lineage>
        <taxon>Eukaryota</taxon>
        <taxon>Fungi</taxon>
        <taxon>Dikarya</taxon>
        <taxon>Ascomycota</taxon>
        <taxon>Saccharomycotina</taxon>
        <taxon>Pichiomycetes</taxon>
        <taxon>Pichiales</taxon>
        <taxon>Pichiaceae</taxon>
        <taxon>Ogataea</taxon>
    </lineage>
</organism>
<evidence type="ECO:0000256" key="1">
    <source>
        <dbReference type="SAM" id="Coils"/>
    </source>
</evidence>
<evidence type="ECO:0000313" key="3">
    <source>
        <dbReference type="EMBL" id="KAH3670402.1"/>
    </source>
</evidence>
<reference evidence="3" key="2">
    <citation type="submission" date="2021-01" db="EMBL/GenBank/DDBJ databases">
        <authorList>
            <person name="Schikora-Tamarit M.A."/>
        </authorList>
    </citation>
    <scope>NUCLEOTIDE SEQUENCE</scope>
    <source>
        <strain evidence="3">CBS6075</strain>
    </source>
</reference>
<keyword evidence="4" id="KW-1185">Reference proteome</keyword>
<protein>
    <submittedName>
        <fullName evidence="3">Uncharacterized protein</fullName>
    </submittedName>
</protein>
<comment type="caution">
    <text evidence="3">The sequence shown here is derived from an EMBL/GenBank/DDBJ whole genome shotgun (WGS) entry which is preliminary data.</text>
</comment>
<feature type="coiled-coil region" evidence="1">
    <location>
        <begin position="37"/>
        <end position="64"/>
    </location>
</feature>
<accession>A0A9P8PEI9</accession>
<dbReference type="RefSeq" id="XP_046063827.1">
    <property type="nucleotide sequence ID" value="XM_046209064.1"/>
</dbReference>
<feature type="compositionally biased region" description="Low complexity" evidence="2">
    <location>
        <begin position="201"/>
        <end position="217"/>
    </location>
</feature>
<gene>
    <name evidence="3" type="ORF">OGAPHI_000917</name>
</gene>